<dbReference type="Proteomes" id="UP000230233">
    <property type="component" value="Chromosome II"/>
</dbReference>
<accession>A0A2G5V0M9</accession>
<comment type="caution">
    <text evidence="1">The sequence shown here is derived from an EMBL/GenBank/DDBJ whole genome shotgun (WGS) entry which is preliminary data.</text>
</comment>
<reference evidence="2" key="1">
    <citation type="submission" date="2017-10" db="EMBL/GenBank/DDBJ databases">
        <title>Rapid genome shrinkage in a self-fertile nematode reveals novel sperm competition proteins.</title>
        <authorList>
            <person name="Yin D."/>
            <person name="Schwarz E.M."/>
            <person name="Thomas C.G."/>
            <person name="Felde R.L."/>
            <person name="Korf I.F."/>
            <person name="Cutter A.D."/>
            <person name="Schartner C.M."/>
            <person name="Ralston E.J."/>
            <person name="Meyer B.J."/>
            <person name="Haag E.S."/>
        </authorList>
    </citation>
    <scope>NUCLEOTIDE SEQUENCE [LARGE SCALE GENOMIC DNA]</scope>
    <source>
        <strain evidence="2">JU1422</strain>
    </source>
</reference>
<evidence type="ECO:0000313" key="2">
    <source>
        <dbReference type="Proteomes" id="UP000230233"/>
    </source>
</evidence>
<proteinExistence type="predicted"/>
<dbReference type="EMBL" id="PDUG01000002">
    <property type="protein sequence ID" value="PIC45191.1"/>
    <property type="molecule type" value="Genomic_DNA"/>
</dbReference>
<dbReference type="OrthoDB" id="5801899at2759"/>
<dbReference type="AlphaFoldDB" id="A0A2G5V0M9"/>
<name>A0A2G5V0M9_9PELO</name>
<gene>
    <name evidence="1" type="primary">Cni-E04F6.6</name>
    <name evidence="1" type="synonym">Cnig_chr_II.g5294</name>
    <name evidence="1" type="ORF">B9Z55_005294</name>
</gene>
<keyword evidence="2" id="KW-1185">Reference proteome</keyword>
<sequence>MKESMDTSLDGVFHWFNHWESREILMQLRDDSFQVSVPLKPGEAGKPIGVDVGGGVGPYYQQNQHVGVDYLNGNVGTNFGVGVPMAGVGVNTGVGVNFPGVNDILGKK</sequence>
<organism evidence="1 2">
    <name type="scientific">Caenorhabditis nigoni</name>
    <dbReference type="NCBI Taxonomy" id="1611254"/>
    <lineage>
        <taxon>Eukaryota</taxon>
        <taxon>Metazoa</taxon>
        <taxon>Ecdysozoa</taxon>
        <taxon>Nematoda</taxon>
        <taxon>Chromadorea</taxon>
        <taxon>Rhabditida</taxon>
        <taxon>Rhabditina</taxon>
        <taxon>Rhabditomorpha</taxon>
        <taxon>Rhabditoidea</taxon>
        <taxon>Rhabditidae</taxon>
        <taxon>Peloderinae</taxon>
        <taxon>Caenorhabditis</taxon>
    </lineage>
</organism>
<protein>
    <submittedName>
        <fullName evidence="1">Uncharacterized protein</fullName>
    </submittedName>
</protein>
<evidence type="ECO:0000313" key="1">
    <source>
        <dbReference type="EMBL" id="PIC45191.1"/>
    </source>
</evidence>